<evidence type="ECO:0000256" key="1">
    <source>
        <dbReference type="ARBA" id="ARBA00012493"/>
    </source>
</evidence>
<dbReference type="InterPro" id="IPR050951">
    <property type="entry name" value="Retrovirus_Pol_polyprotein"/>
</dbReference>
<dbReference type="InterPro" id="IPR043502">
    <property type="entry name" value="DNA/RNA_pol_sf"/>
</dbReference>
<dbReference type="GO" id="GO:0003964">
    <property type="term" value="F:RNA-directed DNA polymerase activity"/>
    <property type="evidence" value="ECO:0007669"/>
    <property type="project" value="UniProtKB-KW"/>
</dbReference>
<evidence type="ECO:0000313" key="12">
    <source>
        <dbReference type="EnsemblMetazoa" id="XP_031783110"/>
    </source>
</evidence>
<dbReference type="OrthoDB" id="7692176at2759"/>
<dbReference type="PANTHER" id="PTHR37984">
    <property type="entry name" value="PROTEIN CBG26694"/>
    <property type="match status" value="1"/>
</dbReference>
<dbReference type="Proteomes" id="UP000002358">
    <property type="component" value="Unassembled WGS sequence"/>
</dbReference>
<keyword evidence="4" id="KW-0540">Nuclease</keyword>
<evidence type="ECO:0000256" key="8">
    <source>
        <dbReference type="PROSITE-ProRule" id="PRU00047"/>
    </source>
</evidence>
<keyword evidence="8" id="KW-0863">Zinc-finger</keyword>
<keyword evidence="5" id="KW-0255">Endonuclease</keyword>
<dbReference type="GO" id="GO:0004519">
    <property type="term" value="F:endonuclease activity"/>
    <property type="evidence" value="ECO:0007669"/>
    <property type="project" value="UniProtKB-KW"/>
</dbReference>
<dbReference type="GO" id="GO:0008270">
    <property type="term" value="F:zinc ion binding"/>
    <property type="evidence" value="ECO:0007669"/>
    <property type="project" value="UniProtKB-KW"/>
</dbReference>
<dbReference type="Gene3D" id="3.10.20.370">
    <property type="match status" value="1"/>
</dbReference>
<protein>
    <recommendedName>
        <fullName evidence="1">RNA-directed DNA polymerase</fullName>
        <ecNumber evidence="1">2.7.7.49</ecNumber>
    </recommendedName>
</protein>
<dbReference type="AlphaFoldDB" id="A0A7M7QBR3"/>
<evidence type="ECO:0000256" key="6">
    <source>
        <dbReference type="ARBA" id="ARBA00022801"/>
    </source>
</evidence>
<dbReference type="Pfam" id="PF17917">
    <property type="entry name" value="RT_RNaseH"/>
    <property type="match status" value="1"/>
</dbReference>
<proteinExistence type="predicted"/>
<evidence type="ECO:0000259" key="11">
    <source>
        <dbReference type="PROSITE" id="PS50878"/>
    </source>
</evidence>
<dbReference type="GO" id="GO:0016787">
    <property type="term" value="F:hydrolase activity"/>
    <property type="evidence" value="ECO:0007669"/>
    <property type="project" value="UniProtKB-KW"/>
</dbReference>
<evidence type="ECO:0000256" key="3">
    <source>
        <dbReference type="ARBA" id="ARBA00022695"/>
    </source>
</evidence>
<sequence>MRVSWIYRLNKEQLIAELQGRNLNHEGTVVELRQRLVRYARKNPQDFIGKTEDPNGYDEVADLKQDLELERYELIQRTLEETRNAGRSSTPTGDPPEISPGENKASYGFTSEQLLQGAPELLRGEALQWRRNYASDCRTWEELESRLRNFYLSSGERRNLTRQVAERIQKPNENIRAYCNALTTLMRRRGGYTVIEQLDNIYYNMKPELQLRVLREEITDVPQLIQRIEEYEDIVAKLHEQERKTAINSASTSKNTTSKSTTDYYNRAECCWRCKQCGHSRADCKNIARKFCSHGKQETIATLADGSTTELTDYVEGKAMTLGGTFRSKFIVMEGLRYEMLLGMDALRKLNIRVIIAGKELQPNRSNTSVLSISSVGIQEISQDQQARVDELIQYEKELFGSIQGPTPLTEYTIKIINEAVEEMLQEDVIEPSDSAWSSNIVLAKKKDGKRRFCINFQGINKISIKDAHSLPHVHTTLNKLRGAKYLTTIDLKNGYWQIPLSEESKKYTAFTVPGRGLMQFKVLPFGLHSAPAAFMRLMNAVITPDLEPNVFCYLDDIVIVTEDFEQHLQLISETLRRLRDAKLKPNWEKSHFCRKQLKYLGHVVDEEGLHTDPEKVRAITDLQPPTNLKELRRFSGLISWYRRFIPLVAKKTALLNKLLKKKVKWEWGPDQQEAFEKLKEDLVQAPVLACPDFAKTFVLQTDASNEGLGAVLTQEEEGKERVIAYASRSLNQAERNYSATEKECLAIKWGIWKLREYLEGYHFVVLTDHQSLKWLEKIHNPSGRLARLAMELAQWDYEVKYRRGRDNTVADALSRQPVAVCNIDIKTNCTWYTKKLTAVRQDPKSYPEFCIKNGALHRHILHTLDFNDTDATEDWKICIPTE</sequence>
<evidence type="ECO:0000256" key="2">
    <source>
        <dbReference type="ARBA" id="ARBA00022679"/>
    </source>
</evidence>
<feature type="domain" description="Reverse transcriptase" evidence="11">
    <location>
        <begin position="425"/>
        <end position="605"/>
    </location>
</feature>
<feature type="domain" description="CCHC-type" evidence="10">
    <location>
        <begin position="271"/>
        <end position="286"/>
    </location>
</feature>
<feature type="region of interest" description="Disordered" evidence="9">
    <location>
        <begin position="80"/>
        <end position="105"/>
    </location>
</feature>
<dbReference type="FunFam" id="3.30.70.270:FF:000026">
    <property type="entry name" value="Transposon Ty3-G Gag-Pol polyprotein"/>
    <property type="match status" value="1"/>
</dbReference>
<keyword evidence="8" id="KW-0479">Metal-binding</keyword>
<dbReference type="KEGG" id="nvi:116416904"/>
<dbReference type="PANTHER" id="PTHR37984:SF5">
    <property type="entry name" value="PROTEIN NYNRIN-LIKE"/>
    <property type="match status" value="1"/>
</dbReference>
<evidence type="ECO:0000259" key="10">
    <source>
        <dbReference type="PROSITE" id="PS50158"/>
    </source>
</evidence>
<dbReference type="InterPro" id="IPR041373">
    <property type="entry name" value="RT_RNaseH"/>
</dbReference>
<dbReference type="InterPro" id="IPR043128">
    <property type="entry name" value="Rev_trsase/Diguanyl_cyclase"/>
</dbReference>
<dbReference type="SUPFAM" id="SSF56672">
    <property type="entry name" value="DNA/RNA polymerases"/>
    <property type="match status" value="1"/>
</dbReference>
<reference evidence="12" key="1">
    <citation type="submission" date="2021-01" db="UniProtKB">
        <authorList>
            <consortium name="EnsemblMetazoa"/>
        </authorList>
    </citation>
    <scope>IDENTIFICATION</scope>
</reference>
<dbReference type="Gene3D" id="3.10.10.10">
    <property type="entry name" value="HIV Type 1 Reverse Transcriptase, subunit A, domain 1"/>
    <property type="match status" value="1"/>
</dbReference>
<accession>A0A7M7QBR3</accession>
<keyword evidence="8" id="KW-0862">Zinc</keyword>
<dbReference type="Gene3D" id="2.40.70.10">
    <property type="entry name" value="Acid Proteases"/>
    <property type="match status" value="1"/>
</dbReference>
<dbReference type="InterPro" id="IPR021109">
    <property type="entry name" value="Peptidase_aspartic_dom_sf"/>
</dbReference>
<dbReference type="FunFam" id="3.10.20.370:FF:000001">
    <property type="entry name" value="Retrovirus-related Pol polyprotein from transposon 17.6-like protein"/>
    <property type="match status" value="1"/>
</dbReference>
<evidence type="ECO:0000313" key="13">
    <source>
        <dbReference type="Proteomes" id="UP000002358"/>
    </source>
</evidence>
<name>A0A7M7QBR3_NASVI</name>
<dbReference type="Pfam" id="PF03732">
    <property type="entry name" value="Retrotrans_gag"/>
    <property type="match status" value="1"/>
</dbReference>
<keyword evidence="7" id="KW-0695">RNA-directed DNA polymerase</keyword>
<evidence type="ECO:0000256" key="5">
    <source>
        <dbReference type="ARBA" id="ARBA00022759"/>
    </source>
</evidence>
<dbReference type="CDD" id="cd01647">
    <property type="entry name" value="RT_LTR"/>
    <property type="match status" value="1"/>
</dbReference>
<dbReference type="CDD" id="cd09274">
    <property type="entry name" value="RNase_HI_RT_Ty3"/>
    <property type="match status" value="1"/>
</dbReference>
<dbReference type="InterPro" id="IPR000477">
    <property type="entry name" value="RT_dom"/>
</dbReference>
<dbReference type="InterPro" id="IPR001878">
    <property type="entry name" value="Znf_CCHC"/>
</dbReference>
<evidence type="ECO:0000256" key="9">
    <source>
        <dbReference type="SAM" id="MobiDB-lite"/>
    </source>
</evidence>
<evidence type="ECO:0000256" key="4">
    <source>
        <dbReference type="ARBA" id="ARBA00022722"/>
    </source>
</evidence>
<dbReference type="Gene3D" id="3.30.70.270">
    <property type="match status" value="2"/>
</dbReference>
<dbReference type="InterPro" id="IPR005162">
    <property type="entry name" value="Retrotrans_gag_dom"/>
</dbReference>
<dbReference type="SMR" id="A0A7M7QBR3"/>
<dbReference type="Pfam" id="PF00078">
    <property type="entry name" value="RVT_1"/>
    <property type="match status" value="1"/>
</dbReference>
<organism evidence="12 13">
    <name type="scientific">Nasonia vitripennis</name>
    <name type="common">Parasitic wasp</name>
    <dbReference type="NCBI Taxonomy" id="7425"/>
    <lineage>
        <taxon>Eukaryota</taxon>
        <taxon>Metazoa</taxon>
        <taxon>Ecdysozoa</taxon>
        <taxon>Arthropoda</taxon>
        <taxon>Hexapoda</taxon>
        <taxon>Insecta</taxon>
        <taxon>Pterygota</taxon>
        <taxon>Neoptera</taxon>
        <taxon>Endopterygota</taxon>
        <taxon>Hymenoptera</taxon>
        <taxon>Apocrita</taxon>
        <taxon>Proctotrupomorpha</taxon>
        <taxon>Chalcidoidea</taxon>
        <taxon>Pteromalidae</taxon>
        <taxon>Pteromalinae</taxon>
        <taxon>Nasonia</taxon>
    </lineage>
</organism>
<keyword evidence="3" id="KW-0548">Nucleotidyltransferase</keyword>
<dbReference type="PROSITE" id="PS50878">
    <property type="entry name" value="RT_POL"/>
    <property type="match status" value="1"/>
</dbReference>
<dbReference type="PROSITE" id="PS50158">
    <property type="entry name" value="ZF_CCHC"/>
    <property type="match status" value="1"/>
</dbReference>
<evidence type="ECO:0000256" key="7">
    <source>
        <dbReference type="ARBA" id="ARBA00022918"/>
    </source>
</evidence>
<dbReference type="GeneID" id="116416904"/>
<dbReference type="EnsemblMetazoa" id="XM_031927250">
    <property type="protein sequence ID" value="XP_031783110"/>
    <property type="gene ID" value="LOC116416904"/>
</dbReference>
<keyword evidence="2" id="KW-0808">Transferase</keyword>
<dbReference type="GO" id="GO:0003676">
    <property type="term" value="F:nucleic acid binding"/>
    <property type="evidence" value="ECO:0007669"/>
    <property type="project" value="InterPro"/>
</dbReference>
<keyword evidence="13" id="KW-1185">Reference proteome</keyword>
<dbReference type="InParanoid" id="A0A7M7QBR3"/>
<dbReference type="EC" id="2.7.7.49" evidence="1"/>
<keyword evidence="6" id="KW-0378">Hydrolase</keyword>
<dbReference type="RefSeq" id="XP_031783110.1">
    <property type="nucleotide sequence ID" value="XM_031927250.1"/>
</dbReference>